<dbReference type="OMA" id="EWVAVIC"/>
<keyword evidence="2 6" id="KW-0812">Transmembrane</keyword>
<proteinExistence type="predicted"/>
<protein>
    <recommendedName>
        <fullName evidence="9">Sugar phosphate transporter domain-containing protein</fullName>
    </recommendedName>
</protein>
<feature type="transmembrane region" description="Helical" evidence="6">
    <location>
        <begin position="322"/>
        <end position="343"/>
    </location>
</feature>
<evidence type="ECO:0000313" key="8">
    <source>
        <dbReference type="Proteomes" id="UP000654075"/>
    </source>
</evidence>
<feature type="transmembrane region" description="Helical" evidence="6">
    <location>
        <begin position="289"/>
        <end position="310"/>
    </location>
</feature>
<keyword evidence="3 6" id="KW-1133">Transmembrane helix</keyword>
<feature type="transmembrane region" description="Helical" evidence="6">
    <location>
        <begin position="64"/>
        <end position="87"/>
    </location>
</feature>
<evidence type="ECO:0000313" key="7">
    <source>
        <dbReference type="EMBL" id="CAE8583128.1"/>
    </source>
</evidence>
<comment type="subcellular location">
    <subcellularLocation>
        <location evidence="1">Membrane</location>
        <topology evidence="1">Multi-pass membrane protein</topology>
    </subcellularLocation>
</comment>
<evidence type="ECO:0000256" key="4">
    <source>
        <dbReference type="ARBA" id="ARBA00023136"/>
    </source>
</evidence>
<evidence type="ECO:0000256" key="6">
    <source>
        <dbReference type="SAM" id="Phobius"/>
    </source>
</evidence>
<feature type="transmembrane region" description="Helical" evidence="6">
    <location>
        <begin position="206"/>
        <end position="228"/>
    </location>
</feature>
<feature type="region of interest" description="Disordered" evidence="5">
    <location>
        <begin position="383"/>
        <end position="421"/>
    </location>
</feature>
<evidence type="ECO:0000256" key="3">
    <source>
        <dbReference type="ARBA" id="ARBA00022989"/>
    </source>
</evidence>
<dbReference type="OrthoDB" id="424660at2759"/>
<accession>A0A813DB95</accession>
<feature type="transmembrane region" description="Helical" evidence="6">
    <location>
        <begin position="167"/>
        <end position="186"/>
    </location>
</feature>
<keyword evidence="8" id="KW-1185">Reference proteome</keyword>
<feature type="transmembrane region" description="Helical" evidence="6">
    <location>
        <begin position="349"/>
        <end position="372"/>
    </location>
</feature>
<evidence type="ECO:0000256" key="2">
    <source>
        <dbReference type="ARBA" id="ARBA00022692"/>
    </source>
</evidence>
<evidence type="ECO:0000256" key="1">
    <source>
        <dbReference type="ARBA" id="ARBA00004141"/>
    </source>
</evidence>
<name>A0A813DB95_POLGL</name>
<dbReference type="GO" id="GO:0016020">
    <property type="term" value="C:membrane"/>
    <property type="evidence" value="ECO:0007669"/>
    <property type="project" value="UniProtKB-SubCell"/>
</dbReference>
<gene>
    <name evidence="7" type="ORF">PGLA1383_LOCUS2115</name>
</gene>
<feature type="transmembrane region" description="Helical" evidence="6">
    <location>
        <begin position="21"/>
        <end position="44"/>
    </location>
</feature>
<comment type="caution">
    <text evidence="7">The sequence shown here is derived from an EMBL/GenBank/DDBJ whole genome shotgun (WGS) entry which is preliminary data.</text>
</comment>
<feature type="compositionally biased region" description="Acidic residues" evidence="5">
    <location>
        <begin position="398"/>
        <end position="421"/>
    </location>
</feature>
<keyword evidence="4 6" id="KW-0472">Membrane</keyword>
<dbReference type="Proteomes" id="UP000654075">
    <property type="component" value="Unassembled WGS sequence"/>
</dbReference>
<feature type="transmembrane region" description="Helical" evidence="6">
    <location>
        <begin position="107"/>
        <end position="131"/>
    </location>
</feature>
<dbReference type="PANTHER" id="PTHR11132">
    <property type="entry name" value="SOLUTE CARRIER FAMILY 35"/>
    <property type="match status" value="1"/>
</dbReference>
<dbReference type="AlphaFoldDB" id="A0A813DB95"/>
<organism evidence="7 8">
    <name type="scientific">Polarella glacialis</name>
    <name type="common">Dinoflagellate</name>
    <dbReference type="NCBI Taxonomy" id="89957"/>
    <lineage>
        <taxon>Eukaryota</taxon>
        <taxon>Sar</taxon>
        <taxon>Alveolata</taxon>
        <taxon>Dinophyceae</taxon>
        <taxon>Suessiales</taxon>
        <taxon>Suessiaceae</taxon>
        <taxon>Polarella</taxon>
    </lineage>
</organism>
<reference evidence="7" key="1">
    <citation type="submission" date="2021-02" db="EMBL/GenBank/DDBJ databases">
        <authorList>
            <person name="Dougan E. K."/>
            <person name="Rhodes N."/>
            <person name="Thang M."/>
            <person name="Chan C."/>
        </authorList>
    </citation>
    <scope>NUCLEOTIDE SEQUENCE</scope>
</reference>
<dbReference type="InterPro" id="IPR050186">
    <property type="entry name" value="TPT_transporter"/>
</dbReference>
<dbReference type="EMBL" id="CAJNNV010000615">
    <property type="protein sequence ID" value="CAE8583128.1"/>
    <property type="molecule type" value="Genomic_DNA"/>
</dbReference>
<sequence length="421" mass="45246">MAMTSHLHPGKMDNLGFVGKLTIYFGAQTGMNLYMKAVLSHSIVDGKGSLLNNVELHHNLEGVPAAFALTALQQVTAFFLFMVYIGLSHLFSSNPYTPKKLKDSREWFAVILFSLSFTLNIALNNFSMSLISLSVNLIIRSCLPLSTFISQQVAARCTGEKIKDCKLLEIALMLMGVTCAAVAVIAKTKAAAEGPQVAGQNDDLVYGVTICILSLFSGSINLALAGVLGTSVSLNSLDTTVYMAVPATLFLIPVVFFYQHPIKNQEWQLVMGGRSQLTDWEVFSEVCRLSPGTMTLSVLSGVFALGYNVLQYNIVQTLSATHTAFAGNFNKAATIFLTILVGLEAMPQGYWGIVMLSAVLGNILSFTGYNLAKIKGGGEIGHAHGHGSQSVPLKTESVEDDDGEDESVSSNEEEESACGRC</sequence>
<evidence type="ECO:0008006" key="9">
    <source>
        <dbReference type="Google" id="ProtNLM"/>
    </source>
</evidence>
<feature type="transmembrane region" description="Helical" evidence="6">
    <location>
        <begin position="240"/>
        <end position="258"/>
    </location>
</feature>
<evidence type="ECO:0000256" key="5">
    <source>
        <dbReference type="SAM" id="MobiDB-lite"/>
    </source>
</evidence>